<proteinExistence type="predicted"/>
<reference evidence="3 4" key="1">
    <citation type="journal article" date="2016" name="Nat. Commun.">
        <title>Thousands of microbial genomes shed light on interconnected biogeochemical processes in an aquifer system.</title>
        <authorList>
            <person name="Anantharaman K."/>
            <person name="Brown C.T."/>
            <person name="Hug L.A."/>
            <person name="Sharon I."/>
            <person name="Castelle C.J."/>
            <person name="Probst A.J."/>
            <person name="Thomas B.C."/>
            <person name="Singh A."/>
            <person name="Wilkins M.J."/>
            <person name="Karaoz U."/>
            <person name="Brodie E.L."/>
            <person name="Williams K.H."/>
            <person name="Hubbard S.S."/>
            <person name="Banfield J.F."/>
        </authorList>
    </citation>
    <scope>NUCLEOTIDE SEQUENCE [LARGE SCALE GENOMIC DNA]</scope>
</reference>
<feature type="region of interest" description="Disordered" evidence="2">
    <location>
        <begin position="572"/>
        <end position="591"/>
    </location>
</feature>
<dbReference type="AlphaFoldDB" id="A0A1G1V1R4"/>
<keyword evidence="1" id="KW-0175">Coiled coil</keyword>
<dbReference type="Proteomes" id="UP000177967">
    <property type="component" value="Unassembled WGS sequence"/>
</dbReference>
<sequence length="1176" mass="134555">MPENFKPYNLEKAQKEANRLKDIIGPKGTGEDYTAAYNLVKKENFGKAKQEAKSKLESFLSRVGGDSYDSRYAEESLRNARSIQQKFNIPAGELEADPKLQEEAKKAMLKTLSSADLKEMEDIASNLSVSGEVYTQPEFQEAAKKAVILKIGNYVSSYCPADKDLRKALDIKRKFNIDDQSFAETSHVLILNNLKSGNVNNVVKIQEVFSISDEKLLSPEYVALAEQALLANFERGNKDSIEKIKEKFLPDLDITEFVKTQYTGYINERKWDLVIKLKSHFSECEPIFQEFFAEQKEITKNNELPFAERRKAFDILAGLTKNGEASVGQEFSEIISARAKQKEIADSKWGLDPLQEGAFYTLMRLDNSDSNRALFGLVFNENIDSTIKYAVLKKLLRNDSGFLNSQLKENLHAWLYSTSPKQADWHDMQFIGEIQKIPSKELRDKSLKSLSILKGFDLSIFPLYKTWSEKYSNIPQNVFLQVLELDWACESEGLLDKFQKLFSNIRKESSKKDSLLYGITNVLETDTQILKLLGEKLATIDFGSKQDADSLSELLRRIVFLNRIEKIKSYQSDDDQYDRDEDYEEQSRGKQLPPEISEIFSKEAKNLNELVSLVKEVATRKFQEILPNENITAEKIEAIGKEWGDLEPICTYLGRFPSLKEYVAEIVANIDTVGGWKNWRYDLKNEGVKNQVGHLSEEQLEIWRGDYFSEIGDIMVAETGSDKPKQIQHILQEAVLQHRHIFNPEMGQNKNEFISKTLEAIFTEMAKTPDRQSEIIDSEIKNISSDARSIDAIINFNNLSRVRQGIELILSASAEITPSSKIKNTVGFISAYLPAELRKVLESNYSRLEDQKKMTADELFTSEMRQAIEQKTREVEENYQNALNSDIWGEYQLDKNNAKNLEQFYQKRQELKSTIDLLRLLDLSNKLIATNRMAEKEGKKGGETITSVLERLKKYFKDSPLVQDISNVEFILKEKIDFGEKRRLAMIFTDNAQMLWQAGKYPLGNSSCQHYAEGSYANQLMGYVGDPNCKVAYLVDLNRLSQDIRDEIEERGIEEAKDRIPKQDLLNASLARSIIKMTKDRKEEPVILLEPTYTVVYKGDTSMDRYFNLFVDLIVAEPMKAKMARGGGNDSVIKGRSLSPEGQYEDLDLNGVKFIHKLSKSTKEEMEVMERIRSSR</sequence>
<evidence type="ECO:0000313" key="4">
    <source>
        <dbReference type="Proteomes" id="UP000177967"/>
    </source>
</evidence>
<accession>A0A1G1V1R4</accession>
<dbReference type="STRING" id="1797513.A2782_02585"/>
<gene>
    <name evidence="3" type="ORF">A2782_02585</name>
</gene>
<dbReference type="EMBL" id="MHBW01000011">
    <property type="protein sequence ID" value="OGY09338.1"/>
    <property type="molecule type" value="Genomic_DNA"/>
</dbReference>
<evidence type="ECO:0000256" key="2">
    <source>
        <dbReference type="SAM" id="MobiDB-lite"/>
    </source>
</evidence>
<name>A0A1G1V1R4_9BACT</name>
<feature type="compositionally biased region" description="Acidic residues" evidence="2">
    <location>
        <begin position="572"/>
        <end position="584"/>
    </location>
</feature>
<evidence type="ECO:0000313" key="3">
    <source>
        <dbReference type="EMBL" id="OGY09338.1"/>
    </source>
</evidence>
<protein>
    <submittedName>
        <fullName evidence="3">Uncharacterized protein</fullName>
    </submittedName>
</protein>
<organism evidence="3 4">
    <name type="scientific">Candidatus Blackburnbacteria bacterium RIFCSPHIGHO2_01_FULL_43_15b</name>
    <dbReference type="NCBI Taxonomy" id="1797513"/>
    <lineage>
        <taxon>Bacteria</taxon>
        <taxon>Candidatus Blackburniibacteriota</taxon>
    </lineage>
</organism>
<feature type="coiled-coil region" evidence="1">
    <location>
        <begin position="838"/>
        <end position="885"/>
    </location>
</feature>
<comment type="caution">
    <text evidence="3">The sequence shown here is derived from an EMBL/GenBank/DDBJ whole genome shotgun (WGS) entry which is preliminary data.</text>
</comment>
<evidence type="ECO:0000256" key="1">
    <source>
        <dbReference type="SAM" id="Coils"/>
    </source>
</evidence>